<organism evidence="4 5">
    <name type="scientific">Sanguibacter suaedae</name>
    <dbReference type="NCBI Taxonomy" id="2795737"/>
    <lineage>
        <taxon>Bacteria</taxon>
        <taxon>Bacillati</taxon>
        <taxon>Actinomycetota</taxon>
        <taxon>Actinomycetes</taxon>
        <taxon>Micrococcales</taxon>
        <taxon>Sanguibacteraceae</taxon>
        <taxon>Sanguibacter</taxon>
    </lineage>
</organism>
<protein>
    <submittedName>
        <fullName evidence="4">Universal stress protein</fullName>
    </submittedName>
</protein>
<feature type="domain" description="UspA" evidence="3">
    <location>
        <begin position="28"/>
        <end position="155"/>
    </location>
</feature>
<dbReference type="RefSeq" id="WP_198732481.1">
    <property type="nucleotide sequence ID" value="NZ_JAEINH010000002.1"/>
</dbReference>
<dbReference type="InterPro" id="IPR014729">
    <property type="entry name" value="Rossmann-like_a/b/a_fold"/>
</dbReference>
<dbReference type="EMBL" id="JAEINH010000002">
    <property type="protein sequence ID" value="MBI9113909.1"/>
    <property type="molecule type" value="Genomic_DNA"/>
</dbReference>
<dbReference type="PANTHER" id="PTHR46268:SF6">
    <property type="entry name" value="UNIVERSAL STRESS PROTEIN UP12"/>
    <property type="match status" value="1"/>
</dbReference>
<accession>A0A934MCJ0</accession>
<dbReference type="InterPro" id="IPR006015">
    <property type="entry name" value="Universal_stress_UspA"/>
</dbReference>
<feature type="region of interest" description="Disordered" evidence="2">
    <location>
        <begin position="1"/>
        <end position="27"/>
    </location>
</feature>
<dbReference type="AlphaFoldDB" id="A0A934MCJ0"/>
<dbReference type="CDD" id="cd00293">
    <property type="entry name" value="USP-like"/>
    <property type="match status" value="1"/>
</dbReference>
<evidence type="ECO:0000256" key="1">
    <source>
        <dbReference type="ARBA" id="ARBA00008791"/>
    </source>
</evidence>
<keyword evidence="5" id="KW-1185">Reference proteome</keyword>
<gene>
    <name evidence="4" type="ORF">JAV76_02630</name>
</gene>
<evidence type="ECO:0000313" key="4">
    <source>
        <dbReference type="EMBL" id="MBI9113909.1"/>
    </source>
</evidence>
<evidence type="ECO:0000259" key="3">
    <source>
        <dbReference type="Pfam" id="PF00582"/>
    </source>
</evidence>
<comment type="similarity">
    <text evidence="1">Belongs to the universal stress protein A family.</text>
</comment>
<name>A0A934MCJ0_9MICO</name>
<evidence type="ECO:0000313" key="5">
    <source>
        <dbReference type="Proteomes" id="UP000602087"/>
    </source>
</evidence>
<dbReference type="PANTHER" id="PTHR46268">
    <property type="entry name" value="STRESS RESPONSE PROTEIN NHAX"/>
    <property type="match status" value="1"/>
</dbReference>
<evidence type="ECO:0000256" key="2">
    <source>
        <dbReference type="SAM" id="MobiDB-lite"/>
    </source>
</evidence>
<dbReference type="PRINTS" id="PR01438">
    <property type="entry name" value="UNVRSLSTRESS"/>
</dbReference>
<dbReference type="SUPFAM" id="SSF52402">
    <property type="entry name" value="Adenine nucleotide alpha hydrolases-like"/>
    <property type="match status" value="1"/>
</dbReference>
<proteinExistence type="inferred from homology"/>
<sequence length="177" mass="18660">MSTQRPGPDGHHRQHGSRAEGPCDGYGVVVGSDGSASADEAVEWAFQQARARGVPLTIVLAWESGWSSRAAEHHQHLVDAVAARLRSGAARSAPEVEVRAVQRRGAPATVLLEEAAGAELLVVGRRNRGPLRELVLGSVSSAVLHRADRPVTVVPAMHLEHASSRTPVTRETAGSAV</sequence>
<reference evidence="4" key="1">
    <citation type="submission" date="2020-12" db="EMBL/GenBank/DDBJ databases">
        <title>Sanguibacter suaedae sp. nov., isolated from Suaeda aralocaspica.</title>
        <authorList>
            <person name="Ma Q."/>
        </authorList>
    </citation>
    <scope>NUCLEOTIDE SEQUENCE</scope>
    <source>
        <strain evidence="4">YZGR15</strain>
    </source>
</reference>
<comment type="caution">
    <text evidence="4">The sequence shown here is derived from an EMBL/GenBank/DDBJ whole genome shotgun (WGS) entry which is preliminary data.</text>
</comment>
<dbReference type="Proteomes" id="UP000602087">
    <property type="component" value="Unassembled WGS sequence"/>
</dbReference>
<dbReference type="Pfam" id="PF00582">
    <property type="entry name" value="Usp"/>
    <property type="match status" value="1"/>
</dbReference>
<dbReference type="Gene3D" id="3.40.50.620">
    <property type="entry name" value="HUPs"/>
    <property type="match status" value="1"/>
</dbReference>
<dbReference type="InterPro" id="IPR006016">
    <property type="entry name" value="UspA"/>
</dbReference>